<dbReference type="RefSeq" id="XP_028031764.1">
    <property type="nucleotide sequence ID" value="XM_028175963.1"/>
</dbReference>
<keyword evidence="1" id="KW-1185">Reference proteome</keyword>
<reference evidence="2" key="1">
    <citation type="submission" date="2025-08" db="UniProtKB">
        <authorList>
            <consortium name="RefSeq"/>
        </authorList>
    </citation>
    <scope>IDENTIFICATION</scope>
    <source>
        <tissue evidence="2">Silk gland</tissue>
    </source>
</reference>
<dbReference type="Proteomes" id="UP000504629">
    <property type="component" value="Unplaced"/>
</dbReference>
<evidence type="ECO:0000313" key="2">
    <source>
        <dbReference type="RefSeq" id="XP_028031764.1"/>
    </source>
</evidence>
<dbReference type="OrthoDB" id="7449785at2759"/>
<proteinExistence type="predicted"/>
<gene>
    <name evidence="2" type="primary">LOC114244214</name>
</gene>
<protein>
    <submittedName>
        <fullName evidence="2">Uncharacterized protein LOC114244214</fullName>
    </submittedName>
</protein>
<organism evidence="1 2">
    <name type="scientific">Bombyx mandarina</name>
    <name type="common">Wild silk moth</name>
    <name type="synonym">Wild silkworm</name>
    <dbReference type="NCBI Taxonomy" id="7092"/>
    <lineage>
        <taxon>Eukaryota</taxon>
        <taxon>Metazoa</taxon>
        <taxon>Ecdysozoa</taxon>
        <taxon>Arthropoda</taxon>
        <taxon>Hexapoda</taxon>
        <taxon>Insecta</taxon>
        <taxon>Pterygota</taxon>
        <taxon>Neoptera</taxon>
        <taxon>Endopterygota</taxon>
        <taxon>Lepidoptera</taxon>
        <taxon>Glossata</taxon>
        <taxon>Ditrysia</taxon>
        <taxon>Bombycoidea</taxon>
        <taxon>Bombycidae</taxon>
        <taxon>Bombycinae</taxon>
        <taxon>Bombyx</taxon>
    </lineage>
</organism>
<dbReference type="GeneID" id="114244214"/>
<accession>A0A6J2JU90</accession>
<dbReference type="AlphaFoldDB" id="A0A6J2JU90"/>
<evidence type="ECO:0000313" key="1">
    <source>
        <dbReference type="Proteomes" id="UP000504629"/>
    </source>
</evidence>
<dbReference type="KEGG" id="bman:114244214"/>
<name>A0A6J2JU90_BOMMA</name>
<sequence>MNTNLIIKVIKTNGDVCPDLLYNNPLLDKTVTRALSKNFVNILNVSRDNSNFNKNLRHSLLTYIRNVCQVQPKEHIKTDENVMNLVNDVYLRALENTDLNKLPCGLQERYSDFGLKYLMELHDQSEDELIMLLSHYPRWFEIYTNTLKQLDSGL</sequence>